<feature type="transmembrane region" description="Helical" evidence="7">
    <location>
        <begin position="34"/>
        <end position="54"/>
    </location>
</feature>
<keyword evidence="6 7" id="KW-0472">Membrane</keyword>
<dbReference type="PROSITE" id="PS50928">
    <property type="entry name" value="ABC_TM1"/>
    <property type="match status" value="1"/>
</dbReference>
<feature type="transmembrane region" description="Helical" evidence="7">
    <location>
        <begin position="133"/>
        <end position="150"/>
    </location>
</feature>
<dbReference type="Gene3D" id="1.10.3720.10">
    <property type="entry name" value="MetI-like"/>
    <property type="match status" value="1"/>
</dbReference>
<evidence type="ECO:0000259" key="9">
    <source>
        <dbReference type="PROSITE" id="PS50928"/>
    </source>
</evidence>
<evidence type="ECO:0000256" key="6">
    <source>
        <dbReference type="ARBA" id="ARBA00023136"/>
    </source>
</evidence>
<dbReference type="AlphaFoldDB" id="A0A941EUK1"/>
<comment type="subcellular location">
    <subcellularLocation>
        <location evidence="1 7">Cell membrane</location>
        <topology evidence="1 7">Multi-pass membrane protein</topology>
    </subcellularLocation>
</comment>
<evidence type="ECO:0000256" key="5">
    <source>
        <dbReference type="ARBA" id="ARBA00022989"/>
    </source>
</evidence>
<dbReference type="InterPro" id="IPR035906">
    <property type="entry name" value="MetI-like_sf"/>
</dbReference>
<name>A0A941EUK1_9ACTN</name>
<protein>
    <submittedName>
        <fullName evidence="10">Sugar ABC transporter permease</fullName>
    </submittedName>
</protein>
<comment type="caution">
    <text evidence="10">The sequence shown here is derived from an EMBL/GenBank/DDBJ whole genome shotgun (WGS) entry which is preliminary data.</text>
</comment>
<keyword evidence="5 7" id="KW-1133">Transmembrane helix</keyword>
<feature type="region of interest" description="Disordered" evidence="8">
    <location>
        <begin position="1"/>
        <end position="24"/>
    </location>
</feature>
<dbReference type="Proteomes" id="UP000675781">
    <property type="component" value="Unassembled WGS sequence"/>
</dbReference>
<dbReference type="EMBL" id="JAGSOG010000209">
    <property type="protein sequence ID" value="MBR7837503.1"/>
    <property type="molecule type" value="Genomic_DNA"/>
</dbReference>
<evidence type="ECO:0000256" key="4">
    <source>
        <dbReference type="ARBA" id="ARBA00022692"/>
    </source>
</evidence>
<evidence type="ECO:0000313" key="10">
    <source>
        <dbReference type="EMBL" id="MBR7837503.1"/>
    </source>
</evidence>
<feature type="transmembrane region" description="Helical" evidence="7">
    <location>
        <begin position="289"/>
        <end position="310"/>
    </location>
</feature>
<dbReference type="RefSeq" id="WP_212531970.1">
    <property type="nucleotide sequence ID" value="NZ_JAGSOG010000209.1"/>
</dbReference>
<feature type="transmembrane region" description="Helical" evidence="7">
    <location>
        <begin position="240"/>
        <end position="263"/>
    </location>
</feature>
<feature type="transmembrane region" description="Helical" evidence="7">
    <location>
        <begin position="199"/>
        <end position="219"/>
    </location>
</feature>
<evidence type="ECO:0000256" key="7">
    <source>
        <dbReference type="RuleBase" id="RU363032"/>
    </source>
</evidence>
<evidence type="ECO:0000256" key="1">
    <source>
        <dbReference type="ARBA" id="ARBA00004651"/>
    </source>
</evidence>
<reference evidence="10" key="1">
    <citation type="submission" date="2021-04" db="EMBL/GenBank/DDBJ databases">
        <title>Genome based classification of Actinospica acidithermotolerans sp. nov., an actinobacterium isolated from an Indonesian hot spring.</title>
        <authorList>
            <person name="Kusuma A.B."/>
            <person name="Putra K.E."/>
            <person name="Nafisah S."/>
            <person name="Loh J."/>
            <person name="Nouioui I."/>
            <person name="Goodfellow M."/>
        </authorList>
    </citation>
    <scope>NUCLEOTIDE SEQUENCE</scope>
    <source>
        <strain evidence="10">CSCA 57</strain>
    </source>
</reference>
<gene>
    <name evidence="10" type="ORF">KDL01_29760</name>
</gene>
<dbReference type="SUPFAM" id="SSF161098">
    <property type="entry name" value="MetI-like"/>
    <property type="match status" value="1"/>
</dbReference>
<keyword evidence="4 7" id="KW-0812">Transmembrane</keyword>
<feature type="domain" description="ABC transmembrane type-1" evidence="9">
    <location>
        <begin position="96"/>
        <end position="310"/>
    </location>
</feature>
<sequence length="318" mass="34764">MAAIDQAPDVPGRSADSPRPRSRRGTLLTQDRRLGLLLIAPAIALLLAITAYPLGYNVWNAFHYVVPDIPFINGKAAGLANFRRMFAVGSTFEPALLHTVVFTLVSVTVEVGIALVLALALNKPFRGRSLVRAAVFIPWAVPTVVSAEAWKEMFDPRQGFVDYALHLLHLPGSGTTWLANTDTSWVALFVADAWKNTPFVAIILIGGLQVIPAEIYEAAKIDGASAWRQFRRLTLPLLKPALMVALIFRTLSAFLVFDVVYIMSNGGPGTSTETLAYLDFNAFHVDYDYGYGGAISLVLIVLCLLIAAVYTRVFRERG</sequence>
<dbReference type="GO" id="GO:0055085">
    <property type="term" value="P:transmembrane transport"/>
    <property type="evidence" value="ECO:0007669"/>
    <property type="project" value="InterPro"/>
</dbReference>
<keyword evidence="2 7" id="KW-0813">Transport</keyword>
<comment type="similarity">
    <text evidence="7">Belongs to the binding-protein-dependent transport system permease family.</text>
</comment>
<keyword evidence="11" id="KW-1185">Reference proteome</keyword>
<evidence type="ECO:0000256" key="3">
    <source>
        <dbReference type="ARBA" id="ARBA00022475"/>
    </source>
</evidence>
<dbReference type="GO" id="GO:0005886">
    <property type="term" value="C:plasma membrane"/>
    <property type="evidence" value="ECO:0007669"/>
    <property type="project" value="UniProtKB-SubCell"/>
</dbReference>
<dbReference type="PANTHER" id="PTHR43005:SF2">
    <property type="entry name" value="INTEGRAL MEMBRANE SUGAR TRANSPORT PROTEIN"/>
    <property type="match status" value="1"/>
</dbReference>
<evidence type="ECO:0000256" key="8">
    <source>
        <dbReference type="SAM" id="MobiDB-lite"/>
    </source>
</evidence>
<dbReference type="Pfam" id="PF00528">
    <property type="entry name" value="BPD_transp_1"/>
    <property type="match status" value="1"/>
</dbReference>
<feature type="transmembrane region" description="Helical" evidence="7">
    <location>
        <begin position="95"/>
        <end position="121"/>
    </location>
</feature>
<evidence type="ECO:0000256" key="2">
    <source>
        <dbReference type="ARBA" id="ARBA00022448"/>
    </source>
</evidence>
<organism evidence="10 11">
    <name type="scientific">Actinospica durhamensis</name>
    <dbReference type="NCBI Taxonomy" id="1508375"/>
    <lineage>
        <taxon>Bacteria</taxon>
        <taxon>Bacillati</taxon>
        <taxon>Actinomycetota</taxon>
        <taxon>Actinomycetes</taxon>
        <taxon>Catenulisporales</taxon>
        <taxon>Actinospicaceae</taxon>
        <taxon>Actinospica</taxon>
    </lineage>
</organism>
<dbReference type="InterPro" id="IPR000515">
    <property type="entry name" value="MetI-like"/>
</dbReference>
<dbReference type="CDD" id="cd06261">
    <property type="entry name" value="TM_PBP2"/>
    <property type="match status" value="1"/>
</dbReference>
<dbReference type="PANTHER" id="PTHR43005">
    <property type="entry name" value="BLR7065 PROTEIN"/>
    <property type="match status" value="1"/>
</dbReference>
<proteinExistence type="inferred from homology"/>
<keyword evidence="3" id="KW-1003">Cell membrane</keyword>
<accession>A0A941EUK1</accession>
<evidence type="ECO:0000313" key="11">
    <source>
        <dbReference type="Proteomes" id="UP000675781"/>
    </source>
</evidence>